<dbReference type="STRING" id="64791.A0A151WZ26"/>
<feature type="region of interest" description="Disordered" evidence="1">
    <location>
        <begin position="429"/>
        <end position="459"/>
    </location>
</feature>
<feature type="compositionally biased region" description="Basic and acidic residues" evidence="1">
    <location>
        <begin position="184"/>
        <end position="203"/>
    </location>
</feature>
<feature type="compositionally biased region" description="Polar residues" evidence="1">
    <location>
        <begin position="353"/>
        <end position="367"/>
    </location>
</feature>
<dbReference type="AlphaFoldDB" id="A0A151WZ26"/>
<feature type="compositionally biased region" description="Basic and acidic residues" evidence="1">
    <location>
        <begin position="335"/>
        <end position="350"/>
    </location>
</feature>
<dbReference type="EMBL" id="KQ982649">
    <property type="protein sequence ID" value="KYQ53036.1"/>
    <property type="molecule type" value="Genomic_DNA"/>
</dbReference>
<evidence type="ECO:0000313" key="2">
    <source>
        <dbReference type="EMBL" id="KYQ53036.1"/>
    </source>
</evidence>
<name>A0A151WZ26_9HYME</name>
<feature type="region of interest" description="Disordered" evidence="1">
    <location>
        <begin position="619"/>
        <end position="660"/>
    </location>
</feature>
<dbReference type="Proteomes" id="UP000075809">
    <property type="component" value="Unassembled WGS sequence"/>
</dbReference>
<feature type="compositionally biased region" description="Basic residues" evidence="1">
    <location>
        <begin position="697"/>
        <end position="710"/>
    </location>
</feature>
<feature type="region of interest" description="Disordered" evidence="1">
    <location>
        <begin position="897"/>
        <end position="943"/>
    </location>
</feature>
<reference evidence="2 3" key="1">
    <citation type="submission" date="2015-09" db="EMBL/GenBank/DDBJ databases">
        <title>Trachymyrmex zeteki WGS genome.</title>
        <authorList>
            <person name="Nygaard S."/>
            <person name="Hu H."/>
            <person name="Boomsma J."/>
            <person name="Zhang G."/>
        </authorList>
    </citation>
    <scope>NUCLEOTIDE SEQUENCE [LARGE SCALE GENOMIC DNA]</scope>
    <source>
        <strain evidence="2">Tzet28-1</strain>
        <tissue evidence="2">Whole body</tissue>
    </source>
</reference>
<sequence length="980" mass="108526">MQSYDQTSQYSKLRTTLLSPFHTTCSVFRRSISEFFGAYRETGAKGRGIIERDPSILPAIFRAGPTKPPPDYKSFSSVSPDRPPPARPPYAETNHPQVFSPGAPPANRITAVRCPACPGVRMHGPTHTGQNIRECPTRNAIAKPFYDTDSFLLLRQNKGLTPPPPPISLPPPLPEYTSIAIKSMSKESEKERQDEAAAKEEAARVGGRWRRQRRRWRYRSSGGGGGGQESPGAGARKHGDHPLCHPGTIIGFAIARTHTGPKRRCLSCPRIFVPFSPSPAPHGRLPQITRTRAYSRETAEGNGPAFNVNRHARLIRGRKERERSKAESDGATTRLGRERGRDRGDRRDFPAENLTSPTTSHPSSFISRSMSPRMECWRYCEGCYFNYQVGRVNAIVFVAVGAAGHENLSGFESGAALAGYRHYKRSARRTWRHPPDASVRNAYRDRGGARTRETGELRERPRAACISPRVRERKIATPRRASRHCRLARSTWGRKVRESTRMERARRDRKREREKGRETGSLRRCEKDGASVPTRLTTGRDPRDKERAVRGIILFPEFDDAPPGLVPGPGAPPMIKGDAGERGTRVGSASGGGASISNFLFPDELACVENVACNVATHTRESERELHILSTQIPGGEENDGGTRRRRPGAAAPRRNTGNPAFAEYFFDDFRARLRAGDALQREIPAQERKTGQSGRSRIRRAKQKQRSRRAAGGVAVVAGGGPPGPEPDRSTRIHDEEDEDITEREDEEEDEDPCSSPEPDLENDSEPMEIQASAVTAAAANLHALRQHVFKMSDYWQQPQRGPPQHSPGIQHSIERALPAIAAGVTPLSYSPGSALVASRGEYSTFRPSRQCSPPFYVRPIRSEDAGMKPTRRRPNRFSPAPQHFIRKRLFNEAQGAHARSTLRDTTRAPRHTHIRGGESATKTKTKTTTPTPTPTLTTTTTTTTTTTIITTMKTTTVPTTRTSDVSHFIISLSSPTHC</sequence>
<evidence type="ECO:0000256" key="1">
    <source>
        <dbReference type="SAM" id="MobiDB-lite"/>
    </source>
</evidence>
<proteinExistence type="predicted"/>
<feature type="compositionally biased region" description="Basic and acidic residues" evidence="1">
    <location>
        <begin position="727"/>
        <end position="736"/>
    </location>
</feature>
<feature type="region of interest" description="Disordered" evidence="1">
    <location>
        <begin position="298"/>
        <end position="367"/>
    </location>
</feature>
<gene>
    <name evidence="2" type="ORF">ALC60_07763</name>
</gene>
<feature type="region of interest" description="Disordered" evidence="1">
    <location>
        <begin position="60"/>
        <end position="94"/>
    </location>
</feature>
<feature type="compositionally biased region" description="Basic and acidic residues" evidence="1">
    <location>
        <begin position="496"/>
        <end position="529"/>
    </location>
</feature>
<keyword evidence="3" id="KW-1185">Reference proteome</keyword>
<feature type="region of interest" description="Disordered" evidence="1">
    <location>
        <begin position="681"/>
        <end position="767"/>
    </location>
</feature>
<feature type="region of interest" description="Disordered" evidence="1">
    <location>
        <begin position="184"/>
        <end position="242"/>
    </location>
</feature>
<feature type="compositionally biased region" description="Basic and acidic residues" evidence="1">
    <location>
        <begin position="317"/>
        <end position="328"/>
    </location>
</feature>
<evidence type="ECO:0000313" key="3">
    <source>
        <dbReference type="Proteomes" id="UP000075809"/>
    </source>
</evidence>
<organism evidence="2 3">
    <name type="scientific">Mycetomoellerius zeteki</name>
    <dbReference type="NCBI Taxonomy" id="64791"/>
    <lineage>
        <taxon>Eukaryota</taxon>
        <taxon>Metazoa</taxon>
        <taxon>Ecdysozoa</taxon>
        <taxon>Arthropoda</taxon>
        <taxon>Hexapoda</taxon>
        <taxon>Insecta</taxon>
        <taxon>Pterygota</taxon>
        <taxon>Neoptera</taxon>
        <taxon>Endopterygota</taxon>
        <taxon>Hymenoptera</taxon>
        <taxon>Apocrita</taxon>
        <taxon>Aculeata</taxon>
        <taxon>Formicoidea</taxon>
        <taxon>Formicidae</taxon>
        <taxon>Myrmicinae</taxon>
        <taxon>Mycetomoellerius</taxon>
    </lineage>
</organism>
<feature type="compositionally biased region" description="Basic and acidic residues" evidence="1">
    <location>
        <begin position="442"/>
        <end position="459"/>
    </location>
</feature>
<feature type="compositionally biased region" description="Basic residues" evidence="1">
    <location>
        <begin position="207"/>
        <end position="218"/>
    </location>
</feature>
<feature type="region of interest" description="Disordered" evidence="1">
    <location>
        <begin position="496"/>
        <end position="543"/>
    </location>
</feature>
<feature type="compositionally biased region" description="Low complexity" evidence="1">
    <location>
        <begin position="928"/>
        <end position="943"/>
    </location>
</feature>
<feature type="compositionally biased region" description="Acidic residues" evidence="1">
    <location>
        <begin position="737"/>
        <end position="767"/>
    </location>
</feature>
<protein>
    <submittedName>
        <fullName evidence="2">Uncharacterized protein</fullName>
    </submittedName>
</protein>
<accession>A0A151WZ26</accession>